<keyword evidence="8 15" id="KW-0378">Hydrolase</keyword>
<dbReference type="GO" id="GO:0005737">
    <property type="term" value="C:cytoplasm"/>
    <property type="evidence" value="ECO:0007669"/>
    <property type="project" value="TreeGrafter"/>
</dbReference>
<accession>K6Y5I2</accession>
<feature type="active site" description="Proton donor" evidence="14">
    <location>
        <position position="176"/>
    </location>
</feature>
<evidence type="ECO:0000256" key="3">
    <source>
        <dbReference type="ARBA" id="ARBA00009184"/>
    </source>
</evidence>
<keyword evidence="9" id="KW-0460">Magnesium</keyword>
<evidence type="ECO:0000256" key="12">
    <source>
        <dbReference type="ARBA" id="ARBA00048138"/>
    </source>
</evidence>
<evidence type="ECO:0000256" key="13">
    <source>
        <dbReference type="ARBA" id="ARBA00048523"/>
    </source>
</evidence>
<dbReference type="SUPFAM" id="SSF56784">
    <property type="entry name" value="HAD-like"/>
    <property type="match status" value="1"/>
</dbReference>
<dbReference type="InterPro" id="IPR004469">
    <property type="entry name" value="PSP"/>
</dbReference>
<dbReference type="GO" id="GO:0006564">
    <property type="term" value="P:L-serine biosynthetic process"/>
    <property type="evidence" value="ECO:0007669"/>
    <property type="project" value="UniProtKB-KW"/>
</dbReference>
<evidence type="ECO:0000256" key="9">
    <source>
        <dbReference type="ARBA" id="ARBA00022842"/>
    </source>
</evidence>
<organism evidence="15 16">
    <name type="scientific">Brumicola pallidula DSM 14239 = ACAM 615</name>
    <dbReference type="NCBI Taxonomy" id="1121922"/>
    <lineage>
        <taxon>Bacteria</taxon>
        <taxon>Pseudomonadati</taxon>
        <taxon>Pseudomonadota</taxon>
        <taxon>Gammaproteobacteria</taxon>
        <taxon>Alteromonadales</taxon>
        <taxon>Alteromonadaceae</taxon>
        <taxon>Brumicola</taxon>
    </lineage>
</organism>
<comment type="pathway">
    <text evidence="2">Amino-acid biosynthesis; L-serine biosynthesis; L-serine from 3-phospho-D-glycerate: step 3/3.</text>
</comment>
<dbReference type="InterPro" id="IPR050582">
    <property type="entry name" value="HAD-like_SerB"/>
</dbReference>
<dbReference type="InterPro" id="IPR036412">
    <property type="entry name" value="HAD-like_sf"/>
</dbReference>
<dbReference type="NCBIfam" id="TIGR00338">
    <property type="entry name" value="serB"/>
    <property type="match status" value="1"/>
</dbReference>
<evidence type="ECO:0000256" key="4">
    <source>
        <dbReference type="ARBA" id="ARBA00012640"/>
    </source>
</evidence>
<dbReference type="GO" id="GO:0000287">
    <property type="term" value="F:magnesium ion binding"/>
    <property type="evidence" value="ECO:0007669"/>
    <property type="project" value="TreeGrafter"/>
</dbReference>
<dbReference type="Gene3D" id="3.30.70.2020">
    <property type="match status" value="1"/>
</dbReference>
<evidence type="ECO:0000313" key="15">
    <source>
        <dbReference type="EMBL" id="GAC28044.1"/>
    </source>
</evidence>
<dbReference type="AlphaFoldDB" id="K6Y5I2"/>
<comment type="catalytic activity">
    <reaction evidence="13">
        <text>O-phospho-D-serine + H2O = D-serine + phosphate</text>
        <dbReference type="Rhea" id="RHEA:24873"/>
        <dbReference type="ChEBI" id="CHEBI:15377"/>
        <dbReference type="ChEBI" id="CHEBI:35247"/>
        <dbReference type="ChEBI" id="CHEBI:43474"/>
        <dbReference type="ChEBI" id="CHEBI:58680"/>
        <dbReference type="EC" id="3.1.3.3"/>
    </reaction>
</comment>
<evidence type="ECO:0000313" key="16">
    <source>
        <dbReference type="Proteomes" id="UP000006251"/>
    </source>
</evidence>
<keyword evidence="16" id="KW-1185">Reference proteome</keyword>
<dbReference type="Gene3D" id="3.40.50.1000">
    <property type="entry name" value="HAD superfamily/HAD-like"/>
    <property type="match status" value="1"/>
</dbReference>
<dbReference type="RefSeq" id="WP_006009916.1">
    <property type="nucleotide sequence ID" value="NZ_BAEQ01000019.1"/>
</dbReference>
<dbReference type="EMBL" id="BAEQ01000019">
    <property type="protein sequence ID" value="GAC28044.1"/>
    <property type="molecule type" value="Genomic_DNA"/>
</dbReference>
<dbReference type="UniPathway" id="UPA00135">
    <property type="reaction ID" value="UER00198"/>
</dbReference>
<dbReference type="Gene3D" id="1.10.150.210">
    <property type="entry name" value="Phosphoserine phosphatase, domain 2"/>
    <property type="match status" value="1"/>
</dbReference>
<dbReference type="PANTHER" id="PTHR43344:SF2">
    <property type="entry name" value="PHOSPHOSERINE PHOSPHATASE"/>
    <property type="match status" value="1"/>
</dbReference>
<gene>
    <name evidence="15" type="primary">serB</name>
    <name evidence="15" type="ORF">GPAL_1166</name>
</gene>
<proteinExistence type="inferred from homology"/>
<evidence type="ECO:0000256" key="5">
    <source>
        <dbReference type="ARBA" id="ARBA00015196"/>
    </source>
</evidence>
<name>K6Y5I2_9ALTE</name>
<evidence type="ECO:0000256" key="14">
    <source>
        <dbReference type="PIRSR" id="PIRSR604469-1"/>
    </source>
</evidence>
<dbReference type="CDD" id="cd07500">
    <property type="entry name" value="HAD_PSP"/>
    <property type="match status" value="1"/>
</dbReference>
<evidence type="ECO:0000256" key="1">
    <source>
        <dbReference type="ARBA" id="ARBA00001946"/>
    </source>
</evidence>
<evidence type="ECO:0000256" key="11">
    <source>
        <dbReference type="ARBA" id="ARBA00031693"/>
    </source>
</evidence>
<evidence type="ECO:0000256" key="10">
    <source>
        <dbReference type="ARBA" id="ARBA00023299"/>
    </source>
</evidence>
<comment type="caution">
    <text evidence="15">The sequence shown here is derived from an EMBL/GenBank/DDBJ whole genome shotgun (WGS) entry which is preliminary data.</text>
</comment>
<dbReference type="Proteomes" id="UP000006251">
    <property type="component" value="Unassembled WGS sequence"/>
</dbReference>
<keyword evidence="6" id="KW-0028">Amino-acid biosynthesis</keyword>
<comment type="catalytic activity">
    <reaction evidence="12">
        <text>O-phospho-L-serine + H2O = L-serine + phosphate</text>
        <dbReference type="Rhea" id="RHEA:21208"/>
        <dbReference type="ChEBI" id="CHEBI:15377"/>
        <dbReference type="ChEBI" id="CHEBI:33384"/>
        <dbReference type="ChEBI" id="CHEBI:43474"/>
        <dbReference type="ChEBI" id="CHEBI:57524"/>
        <dbReference type="EC" id="3.1.3.3"/>
    </reaction>
</comment>
<evidence type="ECO:0000256" key="7">
    <source>
        <dbReference type="ARBA" id="ARBA00022723"/>
    </source>
</evidence>
<dbReference type="SFLD" id="SFLDG01137">
    <property type="entry name" value="C1.6.1:_Phosphoserine_Phosphat"/>
    <property type="match status" value="1"/>
</dbReference>
<dbReference type="STRING" id="1121922.GCA_000428905_01620"/>
<protein>
    <recommendedName>
        <fullName evidence="5">Phosphoserine phosphatase</fullName>
        <ecNumber evidence="4">3.1.3.3</ecNumber>
    </recommendedName>
    <alternativeName>
        <fullName evidence="11">O-phosphoserine phosphohydrolase</fullName>
    </alternativeName>
</protein>
<dbReference type="SFLD" id="SFLDG01136">
    <property type="entry name" value="C1.6:_Phosphoserine_Phosphatas"/>
    <property type="match status" value="1"/>
</dbReference>
<comment type="cofactor">
    <cofactor evidence="1">
        <name>Mg(2+)</name>
        <dbReference type="ChEBI" id="CHEBI:18420"/>
    </cofactor>
</comment>
<comment type="similarity">
    <text evidence="3">Belongs to the HAD-like hydrolase superfamily. SerB family.</text>
</comment>
<dbReference type="SFLD" id="SFLDF00029">
    <property type="entry name" value="phosphoserine_phosphatase"/>
    <property type="match status" value="1"/>
</dbReference>
<dbReference type="Pfam" id="PF00702">
    <property type="entry name" value="Hydrolase"/>
    <property type="match status" value="1"/>
</dbReference>
<evidence type="ECO:0000256" key="8">
    <source>
        <dbReference type="ARBA" id="ARBA00022801"/>
    </source>
</evidence>
<reference evidence="16" key="1">
    <citation type="journal article" date="2014" name="Environ. Microbiol.">
        <title>Comparative genomics of the marine bacterial genus Glaciecola reveals the high degree of genomic diversity and genomic characteristic for cold adaptation.</title>
        <authorList>
            <person name="Qin Q.L."/>
            <person name="Xie B.B."/>
            <person name="Yu Y."/>
            <person name="Shu Y.L."/>
            <person name="Rong J.C."/>
            <person name="Zhang Y.J."/>
            <person name="Zhao D.L."/>
            <person name="Chen X.L."/>
            <person name="Zhang X.Y."/>
            <person name="Chen B."/>
            <person name="Zhou B.C."/>
            <person name="Zhang Y.Z."/>
        </authorList>
    </citation>
    <scope>NUCLEOTIDE SEQUENCE [LARGE SCALE GENOMIC DNA]</scope>
    <source>
        <strain evidence="16">ACAM 615</strain>
    </source>
</reference>
<dbReference type="NCBIfam" id="TIGR01488">
    <property type="entry name" value="HAD-SF-IB"/>
    <property type="match status" value="1"/>
</dbReference>
<keyword evidence="10" id="KW-0718">Serine biosynthesis</keyword>
<evidence type="ECO:0000256" key="2">
    <source>
        <dbReference type="ARBA" id="ARBA00005135"/>
    </source>
</evidence>
<sequence length="374" mass="41228">MYLVPTQTSTQLSSAKFANYLAQKNILWIVYDAQNKECANKPQLNDTVDNTAIQALRCKWYSQNNMNGGDQTSNIKSNNIFRTLIVAAPGLNFPMLEEIVAALPIQSNSVKVTANGYHGAFDKMVVNIDCHIDESEITTKELNRKLKLLSDALFIDVFWKPNISFERKGLAVFDMDSTLIEMECIDEIAKLAGVGDVVSRVTEQAMLGEIAFAQSLYQRVACLNGVELDALLNIRKRLPFMPGFTVLINELKRNEWKIAIASGGFTYFADHIKALFELDYAFSNTLEVKDNKLTGKVLGKVVDAQAKADILQQLAKENDIPIANTIAVGDGANDLVMMSVAGTGIAFKAKPKVQEQAANSIRFSGLEAVLYLLG</sequence>
<keyword evidence="7" id="KW-0479">Metal-binding</keyword>
<feature type="active site" description="Nucleophile" evidence="14">
    <location>
        <position position="174"/>
    </location>
</feature>
<dbReference type="GO" id="GO:0036424">
    <property type="term" value="F:L-phosphoserine phosphatase activity"/>
    <property type="evidence" value="ECO:0007669"/>
    <property type="project" value="InterPro"/>
</dbReference>
<dbReference type="EC" id="3.1.3.3" evidence="4"/>
<dbReference type="PANTHER" id="PTHR43344">
    <property type="entry name" value="PHOSPHOSERINE PHOSPHATASE"/>
    <property type="match status" value="1"/>
</dbReference>
<dbReference type="InterPro" id="IPR023214">
    <property type="entry name" value="HAD_sf"/>
</dbReference>
<evidence type="ECO:0000256" key="6">
    <source>
        <dbReference type="ARBA" id="ARBA00022605"/>
    </source>
</evidence>
<dbReference type="SFLD" id="SFLDS00003">
    <property type="entry name" value="Haloacid_Dehalogenase"/>
    <property type="match status" value="1"/>
</dbReference>